<sequence length="239" mass="25443">MKAIVWDMDGTLVDSEPLWGIATYEMSEKMGARITEDVRAQTVGGTTENTVRLCATFNDLTLTPEEEADWAQWMFDRVGELLSKELEFRPNIPELLAEANQRNIPMALATNTTRSLTALALNTINEDHFHFTVCADEVDAGKPAPDLYLTAAKALGVDPGDCLVLEDSTAGMQAGLAAGCRVLGVPTEDDVAIPDGVPTVSELAGQNTLAGMSIADLEDMFARIEPLAPKAGGIGASSS</sequence>
<dbReference type="CDD" id="cd07505">
    <property type="entry name" value="HAD_BPGM-like"/>
    <property type="match status" value="1"/>
</dbReference>
<dbReference type="Gene3D" id="1.10.150.240">
    <property type="entry name" value="Putative phosphatase, domain 2"/>
    <property type="match status" value="1"/>
</dbReference>
<accession>A0ABQ6VGF5</accession>
<dbReference type="InterPro" id="IPR023214">
    <property type="entry name" value="HAD_sf"/>
</dbReference>
<comment type="caution">
    <text evidence="1">The sequence shown here is derived from an EMBL/GenBank/DDBJ whole genome shotgun (WGS) entry which is preliminary data.</text>
</comment>
<gene>
    <name evidence="1" type="ORF">F8377_05190</name>
</gene>
<dbReference type="SFLD" id="SFLDS00003">
    <property type="entry name" value="Haloacid_Dehalogenase"/>
    <property type="match status" value="1"/>
</dbReference>
<dbReference type="InterPro" id="IPR006439">
    <property type="entry name" value="HAD-SF_hydro_IA"/>
</dbReference>
<dbReference type="SFLD" id="SFLDG01135">
    <property type="entry name" value="C1.5.6:_HAD__Beta-PGM__Phospha"/>
    <property type="match status" value="1"/>
</dbReference>
<dbReference type="RefSeq" id="WP_151844171.1">
    <property type="nucleotide sequence ID" value="NZ_WBZJ01000001.1"/>
</dbReference>
<dbReference type="SFLD" id="SFLDG01129">
    <property type="entry name" value="C1.5:_HAD__Beta-PGM__Phosphata"/>
    <property type="match status" value="1"/>
</dbReference>
<dbReference type="Proteomes" id="UP000436181">
    <property type="component" value="Unassembled WGS sequence"/>
</dbReference>
<dbReference type="Pfam" id="PF00702">
    <property type="entry name" value="Hydrolase"/>
    <property type="match status" value="1"/>
</dbReference>
<dbReference type="InterPro" id="IPR036412">
    <property type="entry name" value="HAD-like_sf"/>
</dbReference>
<dbReference type="SUPFAM" id="SSF56784">
    <property type="entry name" value="HAD-like"/>
    <property type="match status" value="1"/>
</dbReference>
<reference evidence="1 2" key="1">
    <citation type="submission" date="2019-10" db="EMBL/GenBank/DDBJ databases">
        <title>Corynebacterium sp novel species isolated from the respiratory tract of Marmot.</title>
        <authorList>
            <person name="Zhang G."/>
        </authorList>
    </citation>
    <scope>NUCLEOTIDE SEQUENCE [LARGE SCALE GENOMIC DNA]</scope>
    <source>
        <strain evidence="1 2">336</strain>
    </source>
</reference>
<dbReference type="NCBIfam" id="TIGR01549">
    <property type="entry name" value="HAD-SF-IA-v1"/>
    <property type="match status" value="1"/>
</dbReference>
<evidence type="ECO:0000313" key="2">
    <source>
        <dbReference type="Proteomes" id="UP000436181"/>
    </source>
</evidence>
<evidence type="ECO:0000313" key="1">
    <source>
        <dbReference type="EMBL" id="KAB3523507.1"/>
    </source>
</evidence>
<organism evidence="1 2">
    <name type="scientific">Corynebacterium zhongnanshanii</name>
    <dbReference type="NCBI Taxonomy" id="2768834"/>
    <lineage>
        <taxon>Bacteria</taxon>
        <taxon>Bacillati</taxon>
        <taxon>Actinomycetota</taxon>
        <taxon>Actinomycetes</taxon>
        <taxon>Mycobacteriales</taxon>
        <taxon>Corynebacteriaceae</taxon>
        <taxon>Corynebacterium</taxon>
    </lineage>
</organism>
<dbReference type="PANTHER" id="PTHR18901">
    <property type="entry name" value="2-DEOXYGLUCOSE-6-PHOSPHATE PHOSPHATASE 2"/>
    <property type="match status" value="1"/>
</dbReference>
<dbReference type="EMBL" id="WBZJ01000001">
    <property type="protein sequence ID" value="KAB3523507.1"/>
    <property type="molecule type" value="Genomic_DNA"/>
</dbReference>
<dbReference type="PANTHER" id="PTHR18901:SF38">
    <property type="entry name" value="PSEUDOURIDINE-5'-PHOSPHATASE"/>
    <property type="match status" value="1"/>
</dbReference>
<protein>
    <submittedName>
        <fullName evidence="1">HAD family phosphatase</fullName>
    </submittedName>
</protein>
<dbReference type="NCBIfam" id="TIGR01509">
    <property type="entry name" value="HAD-SF-IA-v3"/>
    <property type="match status" value="1"/>
</dbReference>
<keyword evidence="2" id="KW-1185">Reference proteome</keyword>
<dbReference type="InterPro" id="IPR023198">
    <property type="entry name" value="PGP-like_dom2"/>
</dbReference>
<name>A0ABQ6VGF5_9CORY</name>
<dbReference type="Gene3D" id="3.40.50.1000">
    <property type="entry name" value="HAD superfamily/HAD-like"/>
    <property type="match status" value="1"/>
</dbReference>
<dbReference type="PRINTS" id="PR00413">
    <property type="entry name" value="HADHALOGNASE"/>
</dbReference>
<proteinExistence type="predicted"/>